<dbReference type="Pfam" id="PF00168">
    <property type="entry name" value="C2"/>
    <property type="match status" value="1"/>
</dbReference>
<dbReference type="PRINTS" id="PR00360">
    <property type="entry name" value="C2DOMAIN"/>
</dbReference>
<dbReference type="OrthoDB" id="67700at2759"/>
<dbReference type="EMBL" id="CACSLK010030875">
    <property type="protein sequence ID" value="CAA0838431.1"/>
    <property type="molecule type" value="Genomic_DNA"/>
</dbReference>
<evidence type="ECO:0000313" key="5">
    <source>
        <dbReference type="Proteomes" id="UP001153555"/>
    </source>
</evidence>
<evidence type="ECO:0000256" key="1">
    <source>
        <dbReference type="ARBA" id="ARBA00022723"/>
    </source>
</evidence>
<dbReference type="InterPro" id="IPR035892">
    <property type="entry name" value="C2_domain_sf"/>
</dbReference>
<proteinExistence type="predicted"/>
<accession>A0A9N7RRE0</accession>
<keyword evidence="2" id="KW-0106">Calcium</keyword>
<dbReference type="PANTHER" id="PTHR45911:SF4">
    <property type="entry name" value="MULTIPLE C2 AND TRANSMEMBRANE DOMAIN-CONTAINING PROTEIN"/>
    <property type="match status" value="1"/>
</dbReference>
<organism evidence="4 5">
    <name type="scientific">Striga hermonthica</name>
    <name type="common">Purple witchweed</name>
    <name type="synonym">Buchnera hermonthica</name>
    <dbReference type="NCBI Taxonomy" id="68872"/>
    <lineage>
        <taxon>Eukaryota</taxon>
        <taxon>Viridiplantae</taxon>
        <taxon>Streptophyta</taxon>
        <taxon>Embryophyta</taxon>
        <taxon>Tracheophyta</taxon>
        <taxon>Spermatophyta</taxon>
        <taxon>Magnoliopsida</taxon>
        <taxon>eudicotyledons</taxon>
        <taxon>Gunneridae</taxon>
        <taxon>Pentapetalae</taxon>
        <taxon>asterids</taxon>
        <taxon>lamiids</taxon>
        <taxon>Lamiales</taxon>
        <taxon>Orobanchaceae</taxon>
        <taxon>Buchnereae</taxon>
        <taxon>Striga</taxon>
    </lineage>
</organism>
<evidence type="ECO:0000313" key="4">
    <source>
        <dbReference type="EMBL" id="CAA0838431.1"/>
    </source>
</evidence>
<sequence length="192" mass="21876">MLELSGVHLELLYCPLNAESEFLNPFDPDFRLTTVEKAFKEALEGEDSLKSATRLKRDVIIRGVLSVTVISAENLPAKDILGKSDPFVVLRMKKSEQTYKTRVLNDTLNPVWNQTFDFVVEDGLHELLILEVYDHDTFGKEKMGRCIMTLTRAILEGEFTNSFHIEGTDSGRLNLSIKWTRQQSVEIDRGLI</sequence>
<keyword evidence="1" id="KW-0479">Metal-binding</keyword>
<dbReference type="SUPFAM" id="SSF49562">
    <property type="entry name" value="C2 domain (Calcium/lipid-binding domain, CaLB)"/>
    <property type="match status" value="1"/>
</dbReference>
<dbReference type="AlphaFoldDB" id="A0A9N7RRE0"/>
<dbReference type="InterPro" id="IPR000008">
    <property type="entry name" value="C2_dom"/>
</dbReference>
<evidence type="ECO:0000259" key="3">
    <source>
        <dbReference type="PROSITE" id="PS50004"/>
    </source>
</evidence>
<evidence type="ECO:0000256" key="2">
    <source>
        <dbReference type="ARBA" id="ARBA00022837"/>
    </source>
</evidence>
<dbReference type="PANTHER" id="PTHR45911">
    <property type="entry name" value="C2 DOMAIN-CONTAINING PROTEIN"/>
    <property type="match status" value="1"/>
</dbReference>
<dbReference type="GO" id="GO:0005509">
    <property type="term" value="F:calcium ion binding"/>
    <property type="evidence" value="ECO:0007669"/>
    <property type="project" value="TreeGrafter"/>
</dbReference>
<name>A0A9N7RRE0_STRHE</name>
<feature type="domain" description="C2" evidence="3">
    <location>
        <begin position="44"/>
        <end position="163"/>
    </location>
</feature>
<reference evidence="4" key="1">
    <citation type="submission" date="2019-12" db="EMBL/GenBank/DDBJ databases">
        <authorList>
            <person name="Scholes J."/>
        </authorList>
    </citation>
    <scope>NUCLEOTIDE SEQUENCE</scope>
</reference>
<keyword evidence="5" id="KW-1185">Reference proteome</keyword>
<dbReference type="Proteomes" id="UP001153555">
    <property type="component" value="Unassembled WGS sequence"/>
</dbReference>
<dbReference type="SMART" id="SM00239">
    <property type="entry name" value="C2"/>
    <property type="match status" value="1"/>
</dbReference>
<dbReference type="PROSITE" id="PS50004">
    <property type="entry name" value="C2"/>
    <property type="match status" value="1"/>
</dbReference>
<dbReference type="CDD" id="cd00030">
    <property type="entry name" value="C2"/>
    <property type="match status" value="1"/>
</dbReference>
<gene>
    <name evidence="4" type="ORF">SHERM_05039</name>
</gene>
<dbReference type="FunFam" id="2.60.40.150:FF:000100">
    <property type="entry name" value="Extended synaptotagmin-2"/>
    <property type="match status" value="1"/>
</dbReference>
<comment type="caution">
    <text evidence="4">The sequence shown here is derived from an EMBL/GenBank/DDBJ whole genome shotgun (WGS) entry which is preliminary data.</text>
</comment>
<dbReference type="Gene3D" id="2.60.40.150">
    <property type="entry name" value="C2 domain"/>
    <property type="match status" value="1"/>
</dbReference>
<dbReference type="GO" id="GO:0016020">
    <property type="term" value="C:membrane"/>
    <property type="evidence" value="ECO:0007669"/>
    <property type="project" value="TreeGrafter"/>
</dbReference>
<protein>
    <submittedName>
        <fullName evidence="4">Synaptotagmin-4</fullName>
    </submittedName>
</protein>